<proteinExistence type="predicted"/>
<dbReference type="EMBL" id="LXQA010289110">
    <property type="protein sequence ID" value="MCI41194.1"/>
    <property type="molecule type" value="Genomic_DNA"/>
</dbReference>
<protein>
    <submittedName>
        <fullName evidence="1">Uncharacterized protein</fullName>
    </submittedName>
</protein>
<organism evidence="1 2">
    <name type="scientific">Trifolium medium</name>
    <dbReference type="NCBI Taxonomy" id="97028"/>
    <lineage>
        <taxon>Eukaryota</taxon>
        <taxon>Viridiplantae</taxon>
        <taxon>Streptophyta</taxon>
        <taxon>Embryophyta</taxon>
        <taxon>Tracheophyta</taxon>
        <taxon>Spermatophyta</taxon>
        <taxon>Magnoliopsida</taxon>
        <taxon>eudicotyledons</taxon>
        <taxon>Gunneridae</taxon>
        <taxon>Pentapetalae</taxon>
        <taxon>rosids</taxon>
        <taxon>fabids</taxon>
        <taxon>Fabales</taxon>
        <taxon>Fabaceae</taxon>
        <taxon>Papilionoideae</taxon>
        <taxon>50 kb inversion clade</taxon>
        <taxon>NPAAA clade</taxon>
        <taxon>Hologalegina</taxon>
        <taxon>IRL clade</taxon>
        <taxon>Trifolieae</taxon>
        <taxon>Trifolium</taxon>
    </lineage>
</organism>
<reference evidence="1 2" key="1">
    <citation type="journal article" date="2018" name="Front. Plant Sci.">
        <title>Red Clover (Trifolium pratense) and Zigzag Clover (T. medium) - A Picture of Genomic Similarities and Differences.</title>
        <authorList>
            <person name="Dluhosova J."/>
            <person name="Istvanek J."/>
            <person name="Nedelnik J."/>
            <person name="Repkova J."/>
        </authorList>
    </citation>
    <scope>NUCLEOTIDE SEQUENCE [LARGE SCALE GENOMIC DNA]</scope>
    <source>
        <strain evidence="2">cv. 10/8</strain>
        <tissue evidence="1">Leaf</tissue>
    </source>
</reference>
<feature type="non-terminal residue" evidence="1">
    <location>
        <position position="72"/>
    </location>
</feature>
<comment type="caution">
    <text evidence="1">The sequence shown here is derived from an EMBL/GenBank/DDBJ whole genome shotgun (WGS) entry which is preliminary data.</text>
</comment>
<name>A0A392RYN6_9FABA</name>
<sequence length="72" mass="8437">MSIRHRDYLGRFEFYNCMKLDQIACKAIMEEAVNIIQLAAVLSSRVGYCNDPYSQTEEIYKNFDPEDSQYIS</sequence>
<evidence type="ECO:0000313" key="2">
    <source>
        <dbReference type="Proteomes" id="UP000265520"/>
    </source>
</evidence>
<evidence type="ECO:0000313" key="1">
    <source>
        <dbReference type="EMBL" id="MCI41194.1"/>
    </source>
</evidence>
<keyword evidence="2" id="KW-1185">Reference proteome</keyword>
<dbReference type="AlphaFoldDB" id="A0A392RYN6"/>
<dbReference type="Proteomes" id="UP000265520">
    <property type="component" value="Unassembled WGS sequence"/>
</dbReference>
<accession>A0A392RYN6</accession>